<evidence type="ECO:0000313" key="3">
    <source>
        <dbReference type="Proteomes" id="UP000009026"/>
    </source>
</evidence>
<dbReference type="STRING" id="1297742.A176_001742"/>
<dbReference type="KEGG" id="mym:A176_001742"/>
<keyword evidence="3" id="KW-1185">Reference proteome</keyword>
<proteinExistence type="predicted"/>
<organism evidence="2 3">
    <name type="scientific">Pseudomyxococcus hansupus</name>
    <dbReference type="NCBI Taxonomy" id="1297742"/>
    <lineage>
        <taxon>Bacteria</taxon>
        <taxon>Pseudomonadati</taxon>
        <taxon>Myxococcota</taxon>
        <taxon>Myxococcia</taxon>
        <taxon>Myxococcales</taxon>
        <taxon>Cystobacterineae</taxon>
        <taxon>Myxococcaceae</taxon>
        <taxon>Pseudomyxococcus</taxon>
    </lineage>
</organism>
<name>A0A0H4WU43_9BACT</name>
<protein>
    <submittedName>
        <fullName evidence="2">Uncharacterized protein</fullName>
    </submittedName>
</protein>
<reference evidence="2 3" key="1">
    <citation type="journal article" date="2016" name="PLoS ONE">
        <title>Complete Genome Sequence and Comparative Genomics of a Novel Myxobacterium Myxococcus hansupus.</title>
        <authorList>
            <person name="Sharma G."/>
            <person name="Narwani T."/>
            <person name="Subramanian S."/>
        </authorList>
    </citation>
    <scope>NUCLEOTIDE SEQUENCE [LARGE SCALE GENOMIC DNA]</scope>
    <source>
        <strain evidence="3">mixupus</strain>
    </source>
</reference>
<sequence>MRGGGLGGGGHDGHACCGRAAPRASGRCNRVTTGRLTPLQDPDSGPCSTPDSCQTRDVCLSSSAVTRGHCDEHVSH</sequence>
<evidence type="ECO:0000256" key="1">
    <source>
        <dbReference type="SAM" id="MobiDB-lite"/>
    </source>
</evidence>
<dbReference type="Proteomes" id="UP000009026">
    <property type="component" value="Chromosome"/>
</dbReference>
<evidence type="ECO:0000313" key="2">
    <source>
        <dbReference type="EMBL" id="AKQ64830.1"/>
    </source>
</evidence>
<gene>
    <name evidence="2" type="ORF">A176_001742</name>
</gene>
<feature type="region of interest" description="Disordered" evidence="1">
    <location>
        <begin position="32"/>
        <end position="54"/>
    </location>
</feature>
<accession>A0A0H4WU43</accession>
<dbReference type="AlphaFoldDB" id="A0A0H4WU43"/>
<dbReference type="EMBL" id="CP012109">
    <property type="protein sequence ID" value="AKQ64830.1"/>
    <property type="molecule type" value="Genomic_DNA"/>
</dbReference>